<dbReference type="InterPro" id="IPR036390">
    <property type="entry name" value="WH_DNA-bd_sf"/>
</dbReference>
<keyword evidence="7" id="KW-1185">Reference proteome</keyword>
<evidence type="ECO:0000313" key="6">
    <source>
        <dbReference type="EMBL" id="MFC3700857.1"/>
    </source>
</evidence>
<name>A0ABV7WP15_9GAMM</name>
<evidence type="ECO:0000256" key="3">
    <source>
        <dbReference type="ARBA" id="ARBA00023125"/>
    </source>
</evidence>
<reference evidence="7" key="1">
    <citation type="journal article" date="2019" name="Int. J. Syst. Evol. Microbiol.">
        <title>The Global Catalogue of Microorganisms (GCM) 10K type strain sequencing project: providing services to taxonomists for standard genome sequencing and annotation.</title>
        <authorList>
            <consortium name="The Broad Institute Genomics Platform"/>
            <consortium name="The Broad Institute Genome Sequencing Center for Infectious Disease"/>
            <person name="Wu L."/>
            <person name="Ma J."/>
        </authorList>
    </citation>
    <scope>NUCLEOTIDE SEQUENCE [LARGE SCALE GENOMIC DNA]</scope>
    <source>
        <strain evidence="7">CECT 8288</strain>
    </source>
</reference>
<accession>A0ABV7WP15</accession>
<evidence type="ECO:0000256" key="2">
    <source>
        <dbReference type="ARBA" id="ARBA00023015"/>
    </source>
</evidence>
<dbReference type="PANTHER" id="PTHR30537:SF81">
    <property type="entry name" value="TRANSCRIPTIONAL REGULATOR-RELATED"/>
    <property type="match status" value="1"/>
</dbReference>
<keyword evidence="4" id="KW-0804">Transcription</keyword>
<evidence type="ECO:0000256" key="1">
    <source>
        <dbReference type="ARBA" id="ARBA00009437"/>
    </source>
</evidence>
<evidence type="ECO:0000256" key="4">
    <source>
        <dbReference type="ARBA" id="ARBA00023163"/>
    </source>
</evidence>
<evidence type="ECO:0000259" key="5">
    <source>
        <dbReference type="PROSITE" id="PS50931"/>
    </source>
</evidence>
<evidence type="ECO:0000313" key="7">
    <source>
        <dbReference type="Proteomes" id="UP001595710"/>
    </source>
</evidence>
<dbReference type="Gene3D" id="3.40.190.290">
    <property type="match status" value="1"/>
</dbReference>
<gene>
    <name evidence="6" type="ORF">ACFOND_04320</name>
</gene>
<dbReference type="InterPro" id="IPR058163">
    <property type="entry name" value="LysR-type_TF_proteobact-type"/>
</dbReference>
<dbReference type="SUPFAM" id="SSF46785">
    <property type="entry name" value="Winged helix' DNA-binding domain"/>
    <property type="match status" value="1"/>
</dbReference>
<dbReference type="InterPro" id="IPR005119">
    <property type="entry name" value="LysR_subst-bd"/>
</dbReference>
<protein>
    <submittedName>
        <fullName evidence="6">LysR family transcriptional regulator</fullName>
    </submittedName>
</protein>
<sequence>MGQLEDIQTFVRVVEAGGIGRAAEQLGIAKSAVSRRLNALEDRLSRRLINRTTRTSSLTEAGSDYYRQALKLLDQVNEMNASSTNDATNLNGTLRLAAPLTFGIMHLSPAIEQFMAQHPDLKIHIDFSDRQVDIIEEGFDLALRIANLKDSSTQARKLFQSNHALLASPSYIESRGKPAQPDDLHQHDFIHYGTGNTAHVTLLDSATQQHRLNLHSKLSANNGDFLMQLAIAGHGIVALPNFMAWQAVEQGKLVKLLPEFTIPSVNAYCVYPKNKFLPLRARALIDFLAQHFQTTPHWDA</sequence>
<comment type="similarity">
    <text evidence="1">Belongs to the LysR transcriptional regulatory family.</text>
</comment>
<dbReference type="InterPro" id="IPR036388">
    <property type="entry name" value="WH-like_DNA-bd_sf"/>
</dbReference>
<comment type="caution">
    <text evidence="6">The sequence shown here is derived from an EMBL/GenBank/DDBJ whole genome shotgun (WGS) entry which is preliminary data.</text>
</comment>
<dbReference type="InterPro" id="IPR000847">
    <property type="entry name" value="LysR_HTH_N"/>
</dbReference>
<dbReference type="EMBL" id="JBHRYN010000007">
    <property type="protein sequence ID" value="MFC3700857.1"/>
    <property type="molecule type" value="Genomic_DNA"/>
</dbReference>
<dbReference type="Proteomes" id="UP001595710">
    <property type="component" value="Unassembled WGS sequence"/>
</dbReference>
<proteinExistence type="inferred from homology"/>
<keyword evidence="3" id="KW-0238">DNA-binding</keyword>
<feature type="domain" description="HTH lysR-type" evidence="5">
    <location>
        <begin position="1"/>
        <end position="59"/>
    </location>
</feature>
<dbReference type="SUPFAM" id="SSF53850">
    <property type="entry name" value="Periplasmic binding protein-like II"/>
    <property type="match status" value="1"/>
</dbReference>
<dbReference type="Gene3D" id="1.10.10.10">
    <property type="entry name" value="Winged helix-like DNA-binding domain superfamily/Winged helix DNA-binding domain"/>
    <property type="match status" value="1"/>
</dbReference>
<dbReference type="Pfam" id="PF03466">
    <property type="entry name" value="LysR_substrate"/>
    <property type="match status" value="1"/>
</dbReference>
<dbReference type="PANTHER" id="PTHR30537">
    <property type="entry name" value="HTH-TYPE TRANSCRIPTIONAL REGULATOR"/>
    <property type="match status" value="1"/>
</dbReference>
<dbReference type="Pfam" id="PF00126">
    <property type="entry name" value="HTH_1"/>
    <property type="match status" value="1"/>
</dbReference>
<organism evidence="6 7">
    <name type="scientific">Reinekea marina</name>
    <dbReference type="NCBI Taxonomy" id="1310421"/>
    <lineage>
        <taxon>Bacteria</taxon>
        <taxon>Pseudomonadati</taxon>
        <taxon>Pseudomonadota</taxon>
        <taxon>Gammaproteobacteria</taxon>
        <taxon>Oceanospirillales</taxon>
        <taxon>Saccharospirillaceae</taxon>
        <taxon>Reinekea</taxon>
    </lineage>
</organism>
<dbReference type="PROSITE" id="PS50931">
    <property type="entry name" value="HTH_LYSR"/>
    <property type="match status" value="1"/>
</dbReference>
<keyword evidence="2" id="KW-0805">Transcription regulation</keyword>
<dbReference type="RefSeq" id="WP_290280437.1">
    <property type="nucleotide sequence ID" value="NZ_JAUFQI010000001.1"/>
</dbReference>
<dbReference type="CDD" id="cd08422">
    <property type="entry name" value="PBP2_CrgA_like"/>
    <property type="match status" value="1"/>
</dbReference>